<evidence type="ECO:0000313" key="3">
    <source>
        <dbReference type="Proteomes" id="UP000078397"/>
    </source>
</evidence>
<accession>A0A179FBK1</accession>
<proteinExistence type="predicted"/>
<dbReference type="GeneID" id="28849866"/>
<dbReference type="OrthoDB" id="5358886at2759"/>
<name>A0A179FBK1_METCM</name>
<sequence>MKFTALAFSIAAAVSTVSAYAITADGVNCRSGPSTSHSVVRTYNKGTDVKLQCQEAGESINGDVLWDKTDAGCYVADWYVQTGTSNYVTGKCSGGGGGGSGINGKISRQEIIARGQYWVSKHVPYSMEATYPDQQGTRYRTDCSGFVTMALHATAPGYNTVSLPEIAKPIAWAELQPGDLVGTLGPGTGGAAGHVTLFHSWADPSHNSYNTLECRGGAGCVAYKRPVGWTDGPYTAKPYRYIRVE</sequence>
<dbReference type="KEGG" id="pchm:VFPPC_06924"/>
<keyword evidence="1" id="KW-0732">Signal</keyword>
<dbReference type="InterPro" id="IPR038765">
    <property type="entry name" value="Papain-like_cys_pep_sf"/>
</dbReference>
<dbReference type="SUPFAM" id="SSF54001">
    <property type="entry name" value="Cysteine proteinases"/>
    <property type="match status" value="1"/>
</dbReference>
<gene>
    <name evidence="2" type="ORF">VFPPC_06924</name>
</gene>
<dbReference type="AlphaFoldDB" id="A0A179FBK1"/>
<protein>
    <submittedName>
        <fullName evidence="2">NlpC/P60-like cell-wall peptidase</fullName>
    </submittedName>
</protein>
<feature type="signal peptide" evidence="1">
    <location>
        <begin position="1"/>
        <end position="19"/>
    </location>
</feature>
<comment type="caution">
    <text evidence="2">The sequence shown here is derived from an EMBL/GenBank/DDBJ whole genome shotgun (WGS) entry which is preliminary data.</text>
</comment>
<feature type="chain" id="PRO_5008101487" evidence="1">
    <location>
        <begin position="20"/>
        <end position="245"/>
    </location>
</feature>
<organism evidence="2 3">
    <name type="scientific">Pochonia chlamydosporia 170</name>
    <dbReference type="NCBI Taxonomy" id="1380566"/>
    <lineage>
        <taxon>Eukaryota</taxon>
        <taxon>Fungi</taxon>
        <taxon>Dikarya</taxon>
        <taxon>Ascomycota</taxon>
        <taxon>Pezizomycotina</taxon>
        <taxon>Sordariomycetes</taxon>
        <taxon>Hypocreomycetidae</taxon>
        <taxon>Hypocreales</taxon>
        <taxon>Clavicipitaceae</taxon>
        <taxon>Pochonia</taxon>
    </lineage>
</organism>
<dbReference type="STRING" id="1380566.A0A179FBK1"/>
<dbReference type="Proteomes" id="UP000078397">
    <property type="component" value="Unassembled WGS sequence"/>
</dbReference>
<keyword evidence="3" id="KW-1185">Reference proteome</keyword>
<evidence type="ECO:0000256" key="1">
    <source>
        <dbReference type="SAM" id="SignalP"/>
    </source>
</evidence>
<dbReference type="Gene3D" id="3.90.1720.10">
    <property type="entry name" value="endopeptidase domain like (from Nostoc punctiforme)"/>
    <property type="match status" value="1"/>
</dbReference>
<dbReference type="Gene3D" id="2.30.30.40">
    <property type="entry name" value="SH3 Domains"/>
    <property type="match status" value="1"/>
</dbReference>
<dbReference type="RefSeq" id="XP_018140157.1">
    <property type="nucleotide sequence ID" value="XM_018285872.1"/>
</dbReference>
<dbReference type="EMBL" id="LSBJ02000007">
    <property type="protein sequence ID" value="OAQ62453.1"/>
    <property type="molecule type" value="Genomic_DNA"/>
</dbReference>
<evidence type="ECO:0000313" key="2">
    <source>
        <dbReference type="EMBL" id="OAQ62453.1"/>
    </source>
</evidence>
<reference evidence="2 3" key="1">
    <citation type="journal article" date="2016" name="PLoS Pathog.">
        <title>Biosynthesis of antibiotic leucinostatins in bio-control fungus Purpureocillium lilacinum and their inhibition on phytophthora revealed by genome mining.</title>
        <authorList>
            <person name="Wang G."/>
            <person name="Liu Z."/>
            <person name="Lin R."/>
            <person name="Li E."/>
            <person name="Mao Z."/>
            <person name="Ling J."/>
            <person name="Yang Y."/>
            <person name="Yin W.B."/>
            <person name="Xie B."/>
        </authorList>
    </citation>
    <scope>NUCLEOTIDE SEQUENCE [LARGE SCALE GENOMIC DNA]</scope>
    <source>
        <strain evidence="2">170</strain>
    </source>
</reference>